<dbReference type="InterPro" id="IPR036412">
    <property type="entry name" value="HAD-like_sf"/>
</dbReference>
<dbReference type="InterPro" id="IPR023214">
    <property type="entry name" value="HAD_sf"/>
</dbReference>
<dbReference type="InterPro" id="IPR051540">
    <property type="entry name" value="S-2-haloacid_dehalogenase"/>
</dbReference>
<dbReference type="PANTHER" id="PTHR43316">
    <property type="entry name" value="HYDROLASE, HALOACID DELAHOGENASE-RELATED"/>
    <property type="match status" value="1"/>
</dbReference>
<dbReference type="NCBIfam" id="TIGR01493">
    <property type="entry name" value="HAD-SF-IA-v2"/>
    <property type="match status" value="1"/>
</dbReference>
<dbReference type="SUPFAM" id="SSF56784">
    <property type="entry name" value="HAD-like"/>
    <property type="match status" value="1"/>
</dbReference>
<dbReference type="AlphaFoldDB" id="A0A1X0INC2"/>
<dbReference type="PANTHER" id="PTHR43316:SF3">
    <property type="entry name" value="HALOACID DEHALOGENASE, TYPE II (AFU_ORTHOLOGUE AFUA_2G07750)-RELATED"/>
    <property type="match status" value="1"/>
</dbReference>
<gene>
    <name evidence="3" type="ORF">BST42_22480</name>
</gene>
<name>A0A1X0INC2_MYCRH</name>
<dbReference type="RefSeq" id="WP_083121531.1">
    <property type="nucleotide sequence ID" value="NZ_JACKUO010000033.1"/>
</dbReference>
<evidence type="ECO:0000256" key="2">
    <source>
        <dbReference type="ARBA" id="ARBA00022801"/>
    </source>
</evidence>
<evidence type="ECO:0000256" key="1">
    <source>
        <dbReference type="ARBA" id="ARBA00008106"/>
    </source>
</evidence>
<dbReference type="EMBL" id="MVIH01000013">
    <property type="protein sequence ID" value="ORB49700.1"/>
    <property type="molecule type" value="Genomic_DNA"/>
</dbReference>
<dbReference type="SFLD" id="SFLDG01129">
    <property type="entry name" value="C1.5:_HAD__Beta-PGM__Phosphata"/>
    <property type="match status" value="1"/>
</dbReference>
<dbReference type="GO" id="GO:0019120">
    <property type="term" value="F:hydrolase activity, acting on acid halide bonds, in C-halide compounds"/>
    <property type="evidence" value="ECO:0007669"/>
    <property type="project" value="InterPro"/>
</dbReference>
<reference evidence="3 4" key="1">
    <citation type="submission" date="2016-12" db="EMBL/GenBank/DDBJ databases">
        <title>The new phylogeny of genus Mycobacterium.</title>
        <authorList>
            <person name="Tortoli E."/>
            <person name="Trovato A."/>
            <person name="Cirillo D.M."/>
        </authorList>
    </citation>
    <scope>NUCLEOTIDE SEQUENCE [LARGE SCALE GENOMIC DNA]</scope>
    <source>
        <strain evidence="3 4">DSM 44223</strain>
    </source>
</reference>
<dbReference type="Pfam" id="PF00702">
    <property type="entry name" value="Hydrolase"/>
    <property type="match status" value="1"/>
</dbReference>
<dbReference type="OrthoDB" id="3774052at2"/>
<dbReference type="Proteomes" id="UP000192534">
    <property type="component" value="Unassembled WGS sequence"/>
</dbReference>
<dbReference type="NCBIfam" id="TIGR01428">
    <property type="entry name" value="HAD_type_II"/>
    <property type="match status" value="1"/>
</dbReference>
<keyword evidence="4" id="KW-1185">Reference proteome</keyword>
<dbReference type="CDD" id="cd02588">
    <property type="entry name" value="HAD_L2-DEX"/>
    <property type="match status" value="1"/>
</dbReference>
<organism evidence="3 4">
    <name type="scientific">Mycolicibacterium rhodesiae</name>
    <name type="common">Mycobacterium rhodesiae</name>
    <dbReference type="NCBI Taxonomy" id="36814"/>
    <lineage>
        <taxon>Bacteria</taxon>
        <taxon>Bacillati</taxon>
        <taxon>Actinomycetota</taxon>
        <taxon>Actinomycetes</taxon>
        <taxon>Mycobacteriales</taxon>
        <taxon>Mycobacteriaceae</taxon>
        <taxon>Mycolicibacterium</taxon>
    </lineage>
</organism>
<accession>A0A1X0INC2</accession>
<evidence type="ECO:0000313" key="4">
    <source>
        <dbReference type="Proteomes" id="UP000192534"/>
    </source>
</evidence>
<protein>
    <submittedName>
        <fullName evidence="3">Haloacid dehalogenase, type II</fullName>
    </submittedName>
</protein>
<evidence type="ECO:0000313" key="3">
    <source>
        <dbReference type="EMBL" id="ORB49700.1"/>
    </source>
</evidence>
<dbReference type="InterPro" id="IPR023198">
    <property type="entry name" value="PGP-like_dom2"/>
</dbReference>
<sequence>MTRNTTPATTPSTLVFDVNETLLDIESLGPQFEHIFGDRAVLRTWFAELVLYSMTLTLSNCYVDFFRLGSAVLGMLGDIRGVAVTHRQQEDLREAMRAMPAHPDVVPGLTRLCDSGFRLVTLTNSPHVADAPTALHNAGLADYFERQFTVDAVAAFKPAAVLYRGVAAGLGVAESDCMMVAAHAWDTIGAQSVGMQGALITRPGNAALVAEGVPQPTLIARDLTELAAHLIE</sequence>
<comment type="caution">
    <text evidence="3">The sequence shown here is derived from an EMBL/GenBank/DDBJ whole genome shotgun (WGS) entry which is preliminary data.</text>
</comment>
<dbReference type="InterPro" id="IPR006439">
    <property type="entry name" value="HAD-SF_hydro_IA"/>
</dbReference>
<comment type="similarity">
    <text evidence="1">Belongs to the HAD-like hydrolase superfamily. S-2-haloalkanoic acid dehalogenase family.</text>
</comment>
<dbReference type="Gene3D" id="1.10.150.240">
    <property type="entry name" value="Putative phosphatase, domain 2"/>
    <property type="match status" value="1"/>
</dbReference>
<dbReference type="SFLD" id="SFLDS00003">
    <property type="entry name" value="Haloacid_Dehalogenase"/>
    <property type="match status" value="1"/>
</dbReference>
<proteinExistence type="inferred from homology"/>
<keyword evidence="2" id="KW-0378">Hydrolase</keyword>
<dbReference type="InterPro" id="IPR006328">
    <property type="entry name" value="2-HAD"/>
</dbReference>
<dbReference type="Gene3D" id="3.40.50.1000">
    <property type="entry name" value="HAD superfamily/HAD-like"/>
    <property type="match status" value="1"/>
</dbReference>